<evidence type="ECO:0000256" key="1">
    <source>
        <dbReference type="ARBA" id="ARBA00004162"/>
    </source>
</evidence>
<keyword evidence="4" id="KW-1003">Cell membrane</keyword>
<feature type="region of interest" description="Disordered" evidence="10">
    <location>
        <begin position="93"/>
        <end position="123"/>
    </location>
</feature>
<sequence>MEAIFQDPMALIMVALIGVLIIMMIRNGRKRQQTMLELKKGLVPGAEVMLQSGIYGTVVSVDQDDNKLRVESSPGTILTVHLNAVANVVTPIEADETSSDVTHADDDPRFGERTNDSSPDDTK</sequence>
<dbReference type="Proteomes" id="UP000318331">
    <property type="component" value="Unassembled WGS sequence"/>
</dbReference>
<dbReference type="Pfam" id="PF02699">
    <property type="entry name" value="YajC"/>
    <property type="match status" value="1"/>
</dbReference>
<dbReference type="RefSeq" id="WP_344705213.1">
    <property type="nucleotide sequence ID" value="NZ_BAAAYS010000004.1"/>
</dbReference>
<keyword evidence="6" id="KW-0653">Protein transport</keyword>
<dbReference type="EMBL" id="VFPN01000003">
    <property type="protein sequence ID" value="TQM61200.1"/>
    <property type="molecule type" value="Genomic_DNA"/>
</dbReference>
<organism evidence="12 13">
    <name type="scientific">Klugiella xanthotipulae</name>
    <dbReference type="NCBI Taxonomy" id="244735"/>
    <lineage>
        <taxon>Bacteria</taxon>
        <taxon>Bacillati</taxon>
        <taxon>Actinomycetota</taxon>
        <taxon>Actinomycetes</taxon>
        <taxon>Micrococcales</taxon>
        <taxon>Microbacteriaceae</taxon>
        <taxon>Klugiella</taxon>
    </lineage>
</organism>
<dbReference type="InterPro" id="IPR003849">
    <property type="entry name" value="Preprotein_translocase_YajC"/>
</dbReference>
<comment type="similarity">
    <text evidence="2">Belongs to the YajC family.</text>
</comment>
<evidence type="ECO:0000256" key="6">
    <source>
        <dbReference type="ARBA" id="ARBA00022927"/>
    </source>
</evidence>
<dbReference type="PANTHER" id="PTHR33909:SF1">
    <property type="entry name" value="SEC TRANSLOCON ACCESSORY COMPLEX SUBUNIT YAJC"/>
    <property type="match status" value="1"/>
</dbReference>
<evidence type="ECO:0000256" key="2">
    <source>
        <dbReference type="ARBA" id="ARBA00006742"/>
    </source>
</evidence>
<dbReference type="SMART" id="SM01323">
    <property type="entry name" value="YajC"/>
    <property type="match status" value="1"/>
</dbReference>
<feature type="transmembrane region" description="Helical" evidence="11">
    <location>
        <begin position="6"/>
        <end position="25"/>
    </location>
</feature>
<feature type="compositionally biased region" description="Basic and acidic residues" evidence="10">
    <location>
        <begin position="102"/>
        <end position="123"/>
    </location>
</feature>
<keyword evidence="8" id="KW-0811">Translocation</keyword>
<dbReference type="GO" id="GO:0005886">
    <property type="term" value="C:plasma membrane"/>
    <property type="evidence" value="ECO:0007669"/>
    <property type="project" value="UniProtKB-SubCell"/>
</dbReference>
<evidence type="ECO:0000256" key="10">
    <source>
        <dbReference type="SAM" id="MobiDB-lite"/>
    </source>
</evidence>
<keyword evidence="5 11" id="KW-0812">Transmembrane</keyword>
<proteinExistence type="inferred from homology"/>
<keyword evidence="13" id="KW-1185">Reference proteome</keyword>
<evidence type="ECO:0000256" key="11">
    <source>
        <dbReference type="SAM" id="Phobius"/>
    </source>
</evidence>
<evidence type="ECO:0000313" key="13">
    <source>
        <dbReference type="Proteomes" id="UP000318331"/>
    </source>
</evidence>
<keyword evidence="7 11" id="KW-1133">Transmembrane helix</keyword>
<evidence type="ECO:0000256" key="5">
    <source>
        <dbReference type="ARBA" id="ARBA00022692"/>
    </source>
</evidence>
<gene>
    <name evidence="12" type="ORF">FB466_2141</name>
</gene>
<evidence type="ECO:0000256" key="4">
    <source>
        <dbReference type="ARBA" id="ARBA00022475"/>
    </source>
</evidence>
<dbReference type="NCBIfam" id="TIGR00739">
    <property type="entry name" value="yajC"/>
    <property type="match status" value="1"/>
</dbReference>
<evidence type="ECO:0000256" key="8">
    <source>
        <dbReference type="ARBA" id="ARBA00023010"/>
    </source>
</evidence>
<evidence type="ECO:0000256" key="3">
    <source>
        <dbReference type="ARBA" id="ARBA00022448"/>
    </source>
</evidence>
<dbReference type="GO" id="GO:0015031">
    <property type="term" value="P:protein transport"/>
    <property type="evidence" value="ECO:0007669"/>
    <property type="project" value="UniProtKB-KW"/>
</dbReference>
<evidence type="ECO:0000256" key="9">
    <source>
        <dbReference type="ARBA" id="ARBA00023136"/>
    </source>
</evidence>
<reference evidence="12 13" key="1">
    <citation type="submission" date="2019-06" db="EMBL/GenBank/DDBJ databases">
        <title>Sequencing the genomes of 1000 actinobacteria strains.</title>
        <authorList>
            <person name="Klenk H.-P."/>
        </authorList>
    </citation>
    <scope>NUCLEOTIDE SEQUENCE [LARGE SCALE GENOMIC DNA]</scope>
    <source>
        <strain evidence="12 13">DSM 18031</strain>
    </source>
</reference>
<keyword evidence="3" id="KW-0813">Transport</keyword>
<dbReference type="PANTHER" id="PTHR33909">
    <property type="entry name" value="SEC TRANSLOCON ACCESSORY COMPLEX SUBUNIT YAJC"/>
    <property type="match status" value="1"/>
</dbReference>
<protein>
    <submittedName>
        <fullName evidence="12">Preprotein translocase subunit YajC</fullName>
    </submittedName>
</protein>
<keyword evidence="9 11" id="KW-0472">Membrane</keyword>
<accession>A0A543HS80</accession>
<name>A0A543HS80_9MICO</name>
<comment type="caution">
    <text evidence="12">The sequence shown here is derived from an EMBL/GenBank/DDBJ whole genome shotgun (WGS) entry which is preliminary data.</text>
</comment>
<evidence type="ECO:0000256" key="7">
    <source>
        <dbReference type="ARBA" id="ARBA00022989"/>
    </source>
</evidence>
<evidence type="ECO:0000313" key="12">
    <source>
        <dbReference type="EMBL" id="TQM61200.1"/>
    </source>
</evidence>
<comment type="subcellular location">
    <subcellularLocation>
        <location evidence="1">Cell membrane</location>
        <topology evidence="1">Single-pass membrane protein</topology>
    </subcellularLocation>
</comment>
<dbReference type="AlphaFoldDB" id="A0A543HS80"/>